<dbReference type="InterPro" id="IPR012902">
    <property type="entry name" value="N_methyl_site"/>
</dbReference>
<keyword evidence="3" id="KW-1185">Reference proteome</keyword>
<dbReference type="PANTHER" id="PTHR30093">
    <property type="entry name" value="GENERAL SECRETION PATHWAY PROTEIN G"/>
    <property type="match status" value="1"/>
</dbReference>
<dbReference type="SUPFAM" id="SSF54523">
    <property type="entry name" value="Pili subunits"/>
    <property type="match status" value="1"/>
</dbReference>
<reference evidence="2 3" key="1">
    <citation type="submission" date="2019-02" db="EMBL/GenBank/DDBJ databases">
        <title>Deep-cultivation of Planctomycetes and their phenomic and genomic characterization uncovers novel biology.</title>
        <authorList>
            <person name="Wiegand S."/>
            <person name="Jogler M."/>
            <person name="Boedeker C."/>
            <person name="Pinto D."/>
            <person name="Vollmers J."/>
            <person name="Rivas-Marin E."/>
            <person name="Kohn T."/>
            <person name="Peeters S.H."/>
            <person name="Heuer A."/>
            <person name="Rast P."/>
            <person name="Oberbeckmann S."/>
            <person name="Bunk B."/>
            <person name="Jeske O."/>
            <person name="Meyerdierks A."/>
            <person name="Storesund J.E."/>
            <person name="Kallscheuer N."/>
            <person name="Luecker S."/>
            <person name="Lage O.M."/>
            <person name="Pohl T."/>
            <person name="Merkel B.J."/>
            <person name="Hornburger P."/>
            <person name="Mueller R.-W."/>
            <person name="Bruemmer F."/>
            <person name="Labrenz M."/>
            <person name="Spormann A.M."/>
            <person name="Op Den Camp H."/>
            <person name="Overmann J."/>
            <person name="Amann R."/>
            <person name="Jetten M.S.M."/>
            <person name="Mascher T."/>
            <person name="Medema M.H."/>
            <person name="Devos D.P."/>
            <person name="Kaster A.-K."/>
            <person name="Ovreas L."/>
            <person name="Rohde M."/>
            <person name="Galperin M.Y."/>
            <person name="Jogler C."/>
        </authorList>
    </citation>
    <scope>NUCLEOTIDE SEQUENCE [LARGE SCALE GENOMIC DNA]</scope>
    <source>
        <strain evidence="2 3">Pla144</strain>
    </source>
</reference>
<dbReference type="EMBL" id="SJPS01000001">
    <property type="protein sequence ID" value="TWU29517.1"/>
    <property type="molecule type" value="Genomic_DNA"/>
</dbReference>
<dbReference type="Proteomes" id="UP000318437">
    <property type="component" value="Unassembled WGS sequence"/>
</dbReference>
<dbReference type="AlphaFoldDB" id="A0A5C6D1I5"/>
<protein>
    <recommendedName>
        <fullName evidence="1">DUF1559 domain-containing protein</fullName>
    </recommendedName>
</protein>
<evidence type="ECO:0000313" key="3">
    <source>
        <dbReference type="Proteomes" id="UP000318437"/>
    </source>
</evidence>
<comment type="caution">
    <text evidence="2">The sequence shown here is derived from an EMBL/GenBank/DDBJ whole genome shotgun (WGS) entry which is preliminary data.</text>
</comment>
<gene>
    <name evidence="2" type="ORF">Pla144_02950</name>
</gene>
<dbReference type="InterPro" id="IPR011453">
    <property type="entry name" value="DUF1559"/>
</dbReference>
<dbReference type="NCBIfam" id="TIGR02532">
    <property type="entry name" value="IV_pilin_GFxxxE"/>
    <property type="match status" value="1"/>
</dbReference>
<organism evidence="2 3">
    <name type="scientific">Bythopirellula polymerisocia</name>
    <dbReference type="NCBI Taxonomy" id="2528003"/>
    <lineage>
        <taxon>Bacteria</taxon>
        <taxon>Pseudomonadati</taxon>
        <taxon>Planctomycetota</taxon>
        <taxon>Planctomycetia</taxon>
        <taxon>Pirellulales</taxon>
        <taxon>Lacipirellulaceae</taxon>
        <taxon>Bythopirellula</taxon>
    </lineage>
</organism>
<evidence type="ECO:0000313" key="2">
    <source>
        <dbReference type="EMBL" id="TWU29517.1"/>
    </source>
</evidence>
<sequence>MRRLPSQRVGFTLVELLVVIAIIGVLIGLLLPAVQAAREASRRSHCQNNLRQIGVALLNYEQQHEALPVGCLEKRISGKNPPGRQLSWIASSLPYLEQSTLFEQLNFAVAYDDPQNLNATQTALPVYLCPSTFRLAPNRSRMLAGASDSSQGLAVCDYGGIYGAAFVSPSANGVLIYDHAIAIQEITDGTSSTLMVAEDTGRNWIMDGEWINGENIFDQSNSINTQQDNEIWSDHLGGAFSLRCDGSVRFLDEKTSTEVLRALCTRNGTEIPAIVSSN</sequence>
<dbReference type="PANTHER" id="PTHR30093:SF2">
    <property type="entry name" value="TYPE II SECRETION SYSTEM PROTEIN H"/>
    <property type="match status" value="1"/>
</dbReference>
<dbReference type="InterPro" id="IPR045584">
    <property type="entry name" value="Pilin-like"/>
</dbReference>
<name>A0A5C6D1I5_9BACT</name>
<dbReference type="RefSeq" id="WP_231936116.1">
    <property type="nucleotide sequence ID" value="NZ_SJPS01000001.1"/>
</dbReference>
<feature type="domain" description="DUF1559" evidence="1">
    <location>
        <begin position="35"/>
        <end position="201"/>
    </location>
</feature>
<dbReference type="Pfam" id="PF07596">
    <property type="entry name" value="SBP_bac_10"/>
    <property type="match status" value="1"/>
</dbReference>
<dbReference type="Gene3D" id="3.30.700.10">
    <property type="entry name" value="Glycoprotein, Type 4 Pilin"/>
    <property type="match status" value="1"/>
</dbReference>
<evidence type="ECO:0000259" key="1">
    <source>
        <dbReference type="Pfam" id="PF07596"/>
    </source>
</evidence>
<dbReference type="Pfam" id="PF07963">
    <property type="entry name" value="N_methyl"/>
    <property type="match status" value="1"/>
</dbReference>
<accession>A0A5C6D1I5</accession>
<proteinExistence type="predicted"/>